<organism evidence="4 5">
    <name type="scientific">Chitinophaga parva</name>
    <dbReference type="NCBI Taxonomy" id="2169414"/>
    <lineage>
        <taxon>Bacteria</taxon>
        <taxon>Pseudomonadati</taxon>
        <taxon>Bacteroidota</taxon>
        <taxon>Chitinophagia</taxon>
        <taxon>Chitinophagales</taxon>
        <taxon>Chitinophagaceae</taxon>
        <taxon>Chitinophaga</taxon>
    </lineage>
</organism>
<dbReference type="Gene3D" id="2.60.40.790">
    <property type="match status" value="1"/>
</dbReference>
<reference evidence="4 5" key="1">
    <citation type="submission" date="2018-04" db="EMBL/GenBank/DDBJ databases">
        <title>Chitinophaga fuyangensis sp. nov., isolated from soil in a chemical factory.</title>
        <authorList>
            <person name="Chen K."/>
        </authorList>
    </citation>
    <scope>NUCLEOTIDE SEQUENCE [LARGE SCALE GENOMIC DNA]</scope>
    <source>
        <strain evidence="4 5">LY-1</strain>
    </source>
</reference>
<dbReference type="Pfam" id="PF00011">
    <property type="entry name" value="HSP20"/>
    <property type="match status" value="1"/>
</dbReference>
<evidence type="ECO:0000259" key="3">
    <source>
        <dbReference type="PROSITE" id="PS01031"/>
    </source>
</evidence>
<dbReference type="PANTHER" id="PTHR11527">
    <property type="entry name" value="HEAT-SHOCK PROTEIN 20 FAMILY MEMBER"/>
    <property type="match status" value="1"/>
</dbReference>
<evidence type="ECO:0000256" key="2">
    <source>
        <dbReference type="RuleBase" id="RU003616"/>
    </source>
</evidence>
<dbReference type="InterPro" id="IPR031107">
    <property type="entry name" value="Small_HSP"/>
</dbReference>
<name>A0A2T7BIJ6_9BACT</name>
<dbReference type="SUPFAM" id="SSF49764">
    <property type="entry name" value="HSP20-like chaperones"/>
    <property type="match status" value="1"/>
</dbReference>
<gene>
    <name evidence="4" type="ORF">DCC81_17865</name>
</gene>
<dbReference type="AlphaFoldDB" id="A0A2T7BIJ6"/>
<protein>
    <recommendedName>
        <fullName evidence="3">SHSP domain-containing protein</fullName>
    </recommendedName>
</protein>
<dbReference type="PROSITE" id="PS01031">
    <property type="entry name" value="SHSP"/>
    <property type="match status" value="1"/>
</dbReference>
<dbReference type="Proteomes" id="UP000244450">
    <property type="component" value="Unassembled WGS sequence"/>
</dbReference>
<comment type="caution">
    <text evidence="4">The sequence shown here is derived from an EMBL/GenBank/DDBJ whole genome shotgun (WGS) entry which is preliminary data.</text>
</comment>
<keyword evidence="5" id="KW-1185">Reference proteome</keyword>
<proteinExistence type="inferred from homology"/>
<dbReference type="InterPro" id="IPR002068">
    <property type="entry name" value="A-crystallin/Hsp20_dom"/>
</dbReference>
<dbReference type="CDD" id="cd06464">
    <property type="entry name" value="ACD_sHsps-like"/>
    <property type="match status" value="1"/>
</dbReference>
<dbReference type="InterPro" id="IPR008978">
    <property type="entry name" value="HSP20-like_chaperone"/>
</dbReference>
<evidence type="ECO:0000313" key="5">
    <source>
        <dbReference type="Proteomes" id="UP000244450"/>
    </source>
</evidence>
<dbReference type="RefSeq" id="WP_108687943.1">
    <property type="nucleotide sequence ID" value="NZ_QCYK01000002.1"/>
</dbReference>
<evidence type="ECO:0000313" key="4">
    <source>
        <dbReference type="EMBL" id="PUZ26106.1"/>
    </source>
</evidence>
<dbReference type="EMBL" id="QCYK01000002">
    <property type="protein sequence ID" value="PUZ26106.1"/>
    <property type="molecule type" value="Genomic_DNA"/>
</dbReference>
<sequence length="149" mass="16973">MNSIIKKESGHAPTFGSVVDQIFQNNLRHFFDDSCWASDSQNLAPVNIRETATSYELDLVAPGLRKEDFKLNLNKDLLTVAYEHTDKGQQQDQDWVRREFHQRSFSRSFTLDEAVDAAKISARYQDGVLQISLPKKEGKASISRVIDVQ</sequence>
<feature type="domain" description="SHSP" evidence="3">
    <location>
        <begin position="37"/>
        <end position="149"/>
    </location>
</feature>
<dbReference type="OrthoDB" id="9814487at2"/>
<evidence type="ECO:0000256" key="1">
    <source>
        <dbReference type="PROSITE-ProRule" id="PRU00285"/>
    </source>
</evidence>
<comment type="similarity">
    <text evidence="1 2">Belongs to the small heat shock protein (HSP20) family.</text>
</comment>
<accession>A0A2T7BIJ6</accession>